<dbReference type="GO" id="GO:0003676">
    <property type="term" value="F:nucleic acid binding"/>
    <property type="evidence" value="ECO:0007669"/>
    <property type="project" value="InterPro"/>
</dbReference>
<keyword evidence="2" id="KW-0862">Zinc</keyword>
<feature type="region of interest" description="Disordered" evidence="3">
    <location>
        <begin position="291"/>
        <end position="320"/>
    </location>
</feature>
<dbReference type="PROSITE" id="PS50158">
    <property type="entry name" value="ZF_CCHC"/>
    <property type="match status" value="1"/>
</dbReference>
<sequence>MAPLISRSPVGTRSTTSNVTTRPATSTAAGKRVARSPSPPGDDGVGDSNGNQGSSGGGANRGGTPPPLRDPAPHFFRDAPHPPHPADDPRTRAMIINAASNQFRDEYKLREDGSNFRDWLREIRELALLCFNREDWYDADRSHDRFDILAKSALLISVCRPIKADLYDVGSSHAIMQQLRRRFTTFSRAAQLNKWIDLFKVPCDKNSEPSSIATLYRHRLADLRDAGVCITADSILSIILHCSIAHGTKLRHEFDMAIDRELSVDQDDPLSFNNHIDILTACREKVRARESDRHRNPLPSGFSAGFHQSQPPARSASVESHPDNVYVLAGRPANFKSPAPGTTRTCFRCGATGHLISNCTAPPTFPAAHRDFHGVPPPPPPPGLMGPQYQAYYPILAPPFPPFPPFLPPPPPPAPAPLRPADSYRPVYKQPSGLGNRPAAREAEAGSEEPAPAGHVFDTNPDMQPSFSDLSFTGTDTRPETLFDTGATHHLTGDSERDPDFSWAQLNSYPS</sequence>
<feature type="compositionally biased region" description="Polar residues" evidence="3">
    <location>
        <begin position="9"/>
        <end position="28"/>
    </location>
</feature>
<dbReference type="SMART" id="SM00343">
    <property type="entry name" value="ZnF_C2HC"/>
    <property type="match status" value="1"/>
</dbReference>
<name>E3KHR5_PUCGT</name>
<dbReference type="Proteomes" id="UP000008783">
    <property type="component" value="Unassembled WGS sequence"/>
</dbReference>
<dbReference type="VEuPathDB" id="FungiDB:PGTG_09553"/>
<keyword evidence="1" id="KW-0507">mRNA processing</keyword>
<dbReference type="KEGG" id="pgr:PGTG_09553"/>
<feature type="compositionally biased region" description="Basic and acidic residues" evidence="3">
    <location>
        <begin position="491"/>
        <end position="500"/>
    </location>
</feature>
<dbReference type="HOGENOM" id="CLU_030979_1_0_1"/>
<dbReference type="InterPro" id="IPR036875">
    <property type="entry name" value="Znf_CCHC_sf"/>
</dbReference>
<accession>E3KHR5</accession>
<keyword evidence="2" id="KW-0863">Zinc-finger</keyword>
<keyword evidence="2" id="KW-0479">Metal-binding</keyword>
<feature type="compositionally biased region" description="Polar residues" evidence="3">
    <location>
        <begin position="461"/>
        <end position="476"/>
    </location>
</feature>
<evidence type="ECO:0000256" key="3">
    <source>
        <dbReference type="SAM" id="MobiDB-lite"/>
    </source>
</evidence>
<dbReference type="Pfam" id="PF00098">
    <property type="entry name" value="zf-CCHC"/>
    <property type="match status" value="1"/>
</dbReference>
<dbReference type="InterPro" id="IPR001878">
    <property type="entry name" value="Znf_CCHC"/>
</dbReference>
<feature type="compositionally biased region" description="Basic and acidic residues" evidence="3">
    <location>
        <begin position="71"/>
        <end position="90"/>
    </location>
</feature>
<feature type="domain" description="CCHC-type" evidence="4">
    <location>
        <begin position="346"/>
        <end position="359"/>
    </location>
</feature>
<dbReference type="OMA" id="PLCHGIQ"/>
<proteinExistence type="predicted"/>
<dbReference type="OrthoDB" id="2513234at2759"/>
<dbReference type="RefSeq" id="XP_003328259.1">
    <property type="nucleotide sequence ID" value="XM_003328211.1"/>
</dbReference>
<feature type="region of interest" description="Disordered" evidence="3">
    <location>
        <begin position="428"/>
        <end position="511"/>
    </location>
</feature>
<dbReference type="GeneID" id="10532522"/>
<reference key="1">
    <citation type="submission" date="2007-01" db="EMBL/GenBank/DDBJ databases">
        <title>The Genome Sequence of Puccinia graminis f. sp. tritici Strain CRL 75-36-700-3.</title>
        <authorList>
            <consortium name="The Broad Institute Genome Sequencing Platform"/>
            <person name="Birren B."/>
            <person name="Lander E."/>
            <person name="Galagan J."/>
            <person name="Nusbaum C."/>
            <person name="Devon K."/>
            <person name="Cuomo C."/>
            <person name="Jaffe D."/>
            <person name="Butler J."/>
            <person name="Alvarez P."/>
            <person name="Gnerre S."/>
            <person name="Grabherr M."/>
            <person name="Mauceli E."/>
            <person name="Brockman W."/>
            <person name="Young S."/>
            <person name="LaButti K."/>
            <person name="Sykes S."/>
            <person name="DeCaprio D."/>
            <person name="Crawford M."/>
            <person name="Koehrsen M."/>
            <person name="Engels R."/>
            <person name="Montgomery P."/>
            <person name="Pearson M."/>
            <person name="Howarth C."/>
            <person name="Larson L."/>
            <person name="White J."/>
            <person name="Zeng Q."/>
            <person name="Kodira C."/>
            <person name="Yandava C."/>
            <person name="Alvarado L."/>
            <person name="O'Leary S."/>
            <person name="Szabo L."/>
            <person name="Dean R."/>
            <person name="Schein J."/>
        </authorList>
    </citation>
    <scope>NUCLEOTIDE SEQUENCE</scope>
    <source>
        <strain>CRL 75-36-700-3</strain>
    </source>
</reference>
<reference evidence="6" key="2">
    <citation type="journal article" date="2011" name="Proc. Natl. Acad. Sci. U.S.A.">
        <title>Obligate biotrophy features unraveled by the genomic analysis of rust fungi.</title>
        <authorList>
            <person name="Duplessis S."/>
            <person name="Cuomo C.A."/>
            <person name="Lin Y.-C."/>
            <person name="Aerts A."/>
            <person name="Tisserant E."/>
            <person name="Veneault-Fourrey C."/>
            <person name="Joly D.L."/>
            <person name="Hacquard S."/>
            <person name="Amselem J."/>
            <person name="Cantarel B.L."/>
            <person name="Chiu R."/>
            <person name="Coutinho P.M."/>
            <person name="Feau N."/>
            <person name="Field M."/>
            <person name="Frey P."/>
            <person name="Gelhaye E."/>
            <person name="Goldberg J."/>
            <person name="Grabherr M.G."/>
            <person name="Kodira C.D."/>
            <person name="Kohler A."/>
            <person name="Kuees U."/>
            <person name="Lindquist E.A."/>
            <person name="Lucas S.M."/>
            <person name="Mago R."/>
            <person name="Mauceli E."/>
            <person name="Morin E."/>
            <person name="Murat C."/>
            <person name="Pangilinan J.L."/>
            <person name="Park R."/>
            <person name="Pearson M."/>
            <person name="Quesneville H."/>
            <person name="Rouhier N."/>
            <person name="Sakthikumar S."/>
            <person name="Salamov A.A."/>
            <person name="Schmutz J."/>
            <person name="Selles B."/>
            <person name="Shapiro H."/>
            <person name="Tanguay P."/>
            <person name="Tuskan G.A."/>
            <person name="Henrissat B."/>
            <person name="Van de Peer Y."/>
            <person name="Rouze P."/>
            <person name="Ellis J.G."/>
            <person name="Dodds P.N."/>
            <person name="Schein J.E."/>
            <person name="Zhong S."/>
            <person name="Hamelin R.C."/>
            <person name="Grigoriev I.V."/>
            <person name="Szabo L.J."/>
            <person name="Martin F."/>
        </authorList>
    </citation>
    <scope>NUCLEOTIDE SEQUENCE [LARGE SCALE GENOMIC DNA]</scope>
    <source>
        <strain evidence="6">CRL 75-36-700-3 / race SCCL</strain>
    </source>
</reference>
<dbReference type="AlphaFoldDB" id="E3KHR5"/>
<gene>
    <name evidence="5" type="ORF">PGTG_09553</name>
</gene>
<evidence type="ECO:0000313" key="6">
    <source>
        <dbReference type="Proteomes" id="UP000008783"/>
    </source>
</evidence>
<dbReference type="GO" id="GO:0008270">
    <property type="term" value="F:zinc ion binding"/>
    <property type="evidence" value="ECO:0007669"/>
    <property type="project" value="UniProtKB-KW"/>
</dbReference>
<evidence type="ECO:0000256" key="2">
    <source>
        <dbReference type="PROSITE-ProRule" id="PRU00047"/>
    </source>
</evidence>
<dbReference type="EMBL" id="DS178288">
    <property type="protein sequence ID" value="EFP83840.1"/>
    <property type="molecule type" value="Genomic_DNA"/>
</dbReference>
<evidence type="ECO:0000259" key="4">
    <source>
        <dbReference type="PROSITE" id="PS50158"/>
    </source>
</evidence>
<evidence type="ECO:0000256" key="1">
    <source>
        <dbReference type="ARBA" id="ARBA00022664"/>
    </source>
</evidence>
<dbReference type="GO" id="GO:0006397">
    <property type="term" value="P:mRNA processing"/>
    <property type="evidence" value="ECO:0007669"/>
    <property type="project" value="UniProtKB-KW"/>
</dbReference>
<feature type="region of interest" description="Disordered" evidence="3">
    <location>
        <begin position="1"/>
        <end position="90"/>
    </location>
</feature>
<dbReference type="InParanoid" id="E3KHR5"/>
<dbReference type="SUPFAM" id="SSF57756">
    <property type="entry name" value="Retrovirus zinc finger-like domains"/>
    <property type="match status" value="1"/>
</dbReference>
<evidence type="ECO:0000313" key="5">
    <source>
        <dbReference type="EMBL" id="EFP83840.1"/>
    </source>
</evidence>
<protein>
    <recommendedName>
        <fullName evidence="4">CCHC-type domain-containing protein</fullName>
    </recommendedName>
</protein>
<organism evidence="5 6">
    <name type="scientific">Puccinia graminis f. sp. tritici (strain CRL 75-36-700-3 / race SCCL)</name>
    <name type="common">Black stem rust fungus</name>
    <dbReference type="NCBI Taxonomy" id="418459"/>
    <lineage>
        <taxon>Eukaryota</taxon>
        <taxon>Fungi</taxon>
        <taxon>Dikarya</taxon>
        <taxon>Basidiomycota</taxon>
        <taxon>Pucciniomycotina</taxon>
        <taxon>Pucciniomycetes</taxon>
        <taxon>Pucciniales</taxon>
        <taxon>Pucciniaceae</taxon>
        <taxon>Puccinia</taxon>
    </lineage>
</organism>
<keyword evidence="6" id="KW-1185">Reference proteome</keyword>